<feature type="domain" description="Putative restriction endonuclease" evidence="1">
    <location>
        <begin position="12"/>
        <end position="61"/>
    </location>
</feature>
<keyword evidence="2" id="KW-0378">Hydrolase</keyword>
<sequence length="70" mass="8207">MKLPNFPEMSYEEYLTLREKSGERFEYIDGVVYMVPSPSIKHQLVSSNIYTQFGMYLKGKSAKCLLHRLI</sequence>
<dbReference type="InterPro" id="IPR011335">
    <property type="entry name" value="Restrct_endonuc-II-like"/>
</dbReference>
<dbReference type="Pfam" id="PF05685">
    <property type="entry name" value="Uma2"/>
    <property type="match status" value="1"/>
</dbReference>
<accession>A0A327YQ91</accession>
<organism evidence="2 3">
    <name type="scientific">Paranoxybacillus vitaminiphilus</name>
    <dbReference type="NCBI Taxonomy" id="581036"/>
    <lineage>
        <taxon>Bacteria</taxon>
        <taxon>Bacillati</taxon>
        <taxon>Bacillota</taxon>
        <taxon>Bacilli</taxon>
        <taxon>Bacillales</taxon>
        <taxon>Anoxybacillaceae</taxon>
        <taxon>Paranoxybacillus</taxon>
    </lineage>
</organism>
<dbReference type="Gene3D" id="3.90.1570.10">
    <property type="entry name" value="tt1808, chain A"/>
    <property type="match status" value="1"/>
</dbReference>
<gene>
    <name evidence="2" type="ORF">B0I26_101264</name>
</gene>
<dbReference type="GO" id="GO:0004519">
    <property type="term" value="F:endonuclease activity"/>
    <property type="evidence" value="ECO:0007669"/>
    <property type="project" value="UniProtKB-KW"/>
</dbReference>
<evidence type="ECO:0000259" key="1">
    <source>
        <dbReference type="Pfam" id="PF05685"/>
    </source>
</evidence>
<dbReference type="Proteomes" id="UP000248555">
    <property type="component" value="Unassembled WGS sequence"/>
</dbReference>
<dbReference type="InterPro" id="IPR012296">
    <property type="entry name" value="Nuclease_put_TT1808"/>
</dbReference>
<keyword evidence="3" id="KW-1185">Reference proteome</keyword>
<dbReference type="AlphaFoldDB" id="A0A327YQ91"/>
<name>A0A327YQ91_9BACL</name>
<dbReference type="InterPro" id="IPR008538">
    <property type="entry name" value="Uma2"/>
</dbReference>
<dbReference type="CDD" id="cd06260">
    <property type="entry name" value="DUF820-like"/>
    <property type="match status" value="1"/>
</dbReference>
<keyword evidence="2" id="KW-0255">Endonuclease</keyword>
<dbReference type="EMBL" id="QLMH01000001">
    <property type="protein sequence ID" value="RAK23304.1"/>
    <property type="molecule type" value="Genomic_DNA"/>
</dbReference>
<reference evidence="2 3" key="1">
    <citation type="submission" date="2018-06" db="EMBL/GenBank/DDBJ databases">
        <title>Genomic Encyclopedia of Type Strains, Phase III (KMG-III): the genomes of soil and plant-associated and newly described type strains.</title>
        <authorList>
            <person name="Whitman W."/>
        </authorList>
    </citation>
    <scope>NUCLEOTIDE SEQUENCE [LARGE SCALE GENOMIC DNA]</scope>
    <source>
        <strain evidence="2 3">CGMCC 1.8979</strain>
    </source>
</reference>
<comment type="caution">
    <text evidence="2">The sequence shown here is derived from an EMBL/GenBank/DDBJ whole genome shotgun (WGS) entry which is preliminary data.</text>
</comment>
<evidence type="ECO:0000313" key="2">
    <source>
        <dbReference type="EMBL" id="RAK23304.1"/>
    </source>
</evidence>
<proteinExistence type="predicted"/>
<evidence type="ECO:0000313" key="3">
    <source>
        <dbReference type="Proteomes" id="UP000248555"/>
    </source>
</evidence>
<dbReference type="SUPFAM" id="SSF52980">
    <property type="entry name" value="Restriction endonuclease-like"/>
    <property type="match status" value="1"/>
</dbReference>
<protein>
    <submittedName>
        <fullName evidence="2">Putative restriction endonuclease</fullName>
    </submittedName>
</protein>
<keyword evidence="2" id="KW-0540">Nuclease</keyword>